<dbReference type="Proteomes" id="UP000704712">
    <property type="component" value="Unassembled WGS sequence"/>
</dbReference>
<evidence type="ECO:0000313" key="2">
    <source>
        <dbReference type="Proteomes" id="UP000704712"/>
    </source>
</evidence>
<name>A0A8S9U379_PHYIN</name>
<sequence>MEDDDHYYDYKGKHKETKYFACSMISKTSCKARLICQDRDREHLDGNHSCVTHDHMCKK</sequence>
<protein>
    <submittedName>
        <fullName evidence="1">FLYWCH zinc finger domain-containing protein</fullName>
    </submittedName>
</protein>
<evidence type="ECO:0000313" key="1">
    <source>
        <dbReference type="EMBL" id="KAF4133609.1"/>
    </source>
</evidence>
<dbReference type="EMBL" id="JAACNO010002359">
    <property type="protein sequence ID" value="KAF4133609.1"/>
    <property type="molecule type" value="Genomic_DNA"/>
</dbReference>
<comment type="caution">
    <text evidence="1">The sequence shown here is derived from an EMBL/GenBank/DDBJ whole genome shotgun (WGS) entry which is preliminary data.</text>
</comment>
<gene>
    <name evidence="1" type="ORF">GN958_ATG16946</name>
</gene>
<reference evidence="1" key="1">
    <citation type="submission" date="2020-03" db="EMBL/GenBank/DDBJ databases">
        <title>Hybrid Assembly of Korean Phytophthora infestans isolates.</title>
        <authorList>
            <person name="Prokchorchik M."/>
            <person name="Lee Y."/>
            <person name="Seo J."/>
            <person name="Cho J.-H."/>
            <person name="Park Y.-E."/>
            <person name="Jang D.-C."/>
            <person name="Im J.-S."/>
            <person name="Choi J.-G."/>
            <person name="Park H.-J."/>
            <person name="Lee G.-B."/>
            <person name="Lee Y.-G."/>
            <person name="Hong S.-Y."/>
            <person name="Cho K."/>
            <person name="Sohn K.H."/>
        </authorList>
    </citation>
    <scope>NUCLEOTIDE SEQUENCE</scope>
    <source>
        <strain evidence="1">KR_2_A2</strain>
    </source>
</reference>
<dbReference type="AlphaFoldDB" id="A0A8S9U379"/>
<proteinExistence type="predicted"/>
<organism evidence="1 2">
    <name type="scientific">Phytophthora infestans</name>
    <name type="common">Potato late blight agent</name>
    <name type="synonym">Botrytis infestans</name>
    <dbReference type="NCBI Taxonomy" id="4787"/>
    <lineage>
        <taxon>Eukaryota</taxon>
        <taxon>Sar</taxon>
        <taxon>Stramenopiles</taxon>
        <taxon>Oomycota</taxon>
        <taxon>Peronosporomycetes</taxon>
        <taxon>Peronosporales</taxon>
        <taxon>Peronosporaceae</taxon>
        <taxon>Phytophthora</taxon>
    </lineage>
</organism>
<accession>A0A8S9U379</accession>